<name>A0A2H9TQC3_9FUNG</name>
<dbReference type="STRING" id="1246581.A0A2H9TQC3"/>
<feature type="region of interest" description="Disordered" evidence="1">
    <location>
        <begin position="1"/>
        <end position="28"/>
    </location>
</feature>
<feature type="compositionally biased region" description="Polar residues" evidence="1">
    <location>
        <begin position="229"/>
        <end position="245"/>
    </location>
</feature>
<dbReference type="InterPro" id="IPR036431">
    <property type="entry name" value="ARID_dom_sf"/>
</dbReference>
<dbReference type="OrthoDB" id="1678912at2759"/>
<protein>
    <recommendedName>
        <fullName evidence="2">ARID domain-containing protein</fullName>
    </recommendedName>
</protein>
<keyword evidence="4" id="KW-1185">Reference proteome</keyword>
<organism evidence="3 4">
    <name type="scientific">Paramicrosporidium saccamoebae</name>
    <dbReference type="NCBI Taxonomy" id="1246581"/>
    <lineage>
        <taxon>Eukaryota</taxon>
        <taxon>Fungi</taxon>
        <taxon>Fungi incertae sedis</taxon>
        <taxon>Cryptomycota</taxon>
        <taxon>Cryptomycota incertae sedis</taxon>
        <taxon>Paramicrosporidium</taxon>
    </lineage>
</organism>
<feature type="compositionally biased region" description="Basic and acidic residues" evidence="1">
    <location>
        <begin position="184"/>
        <end position="197"/>
    </location>
</feature>
<evidence type="ECO:0000313" key="4">
    <source>
        <dbReference type="Proteomes" id="UP000240830"/>
    </source>
</evidence>
<gene>
    <name evidence="3" type="ORF">PSACC_00248</name>
</gene>
<feature type="compositionally biased region" description="Basic and acidic residues" evidence="1">
    <location>
        <begin position="206"/>
        <end position="227"/>
    </location>
</feature>
<dbReference type="Gene3D" id="1.10.150.60">
    <property type="entry name" value="ARID DNA-binding domain"/>
    <property type="match status" value="1"/>
</dbReference>
<dbReference type="Pfam" id="PF01388">
    <property type="entry name" value="ARID"/>
    <property type="match status" value="1"/>
</dbReference>
<dbReference type="Proteomes" id="UP000240830">
    <property type="component" value="Unassembled WGS sequence"/>
</dbReference>
<sequence>MEGGEGPPKTPTNELHFTTPGRPPRPPMTAEMMQQAQLQMLSQWRTRGPPMPTMSRAPMPHYRPTSPMGSPVMRPTTPRATPPKVTGLPIFKYFHTVPPYAVEMNETQFVDSLSRFMGLINLPLRKVPRFKDQPIQMHSLYRTVTAFGGFHRCLVSLFSGANHLGPHALIAQVQNLTPGAIEEESKGLESRGLDARGLESQGLDPRGSEFRGLESRDPGSRGSEFRSLEAQSAESRGSETQSPETRTAESRSTEPQIVKSQSSESQYSKSPYSESRHPDQRHPDTRHPDTRNPDPRHPDLRHSDSRHPDLRHSEPRVAETMNMGTISTDDLLRNSEPIAEGSPIIPAKRPMSSPTTRTREDDVKDMLRGGQLMLRKLSCTPTVGKISYEELFLMLNSDLTAVQNAGLGILERLSFDSNAALSAASVVSLIRALANLLSAEVLNSLNVKVADSNTEGTDTKMDNLSELPDRIRNQRPFVFLRRKAEEEGVGLLSRPKPKSSRIESIVNVLRNWSVRTEIPAIMAGEEHFVWRVLVPILTKEEVWSSLSLECYSGLWMVFVQISSLITLTEGTRVEALLSLAVDEVKHCLQDYRAHAVAMNPELYLGAVSTAAVKNSIIQFIKVANATWKTIPPHCFLLMDALCRLLSNLRNGGVFDGECEQKKSMATMLVQVVETMWGFAESFVLAALGVAYLIDLLLRSDGELYKSYTESVPHNVHFGLPDGGYLELSLLTLLHALRRLDARYYSDWSVEMGRLIRWCDSLRRLWRHPPVGSQSPLLTQPVNAVTSQPYLVLIRMYAILGHLATTMPLQLGMTEATMVVGWITETPKGVAGELLGRPEFVSVAETILSSIQL</sequence>
<feature type="domain" description="ARID" evidence="2">
    <location>
        <begin position="106"/>
        <end position="153"/>
    </location>
</feature>
<proteinExistence type="predicted"/>
<feature type="compositionally biased region" description="Low complexity" evidence="1">
    <location>
        <begin position="259"/>
        <end position="273"/>
    </location>
</feature>
<dbReference type="AlphaFoldDB" id="A0A2H9TQC3"/>
<dbReference type="SUPFAM" id="SSF46774">
    <property type="entry name" value="ARID-like"/>
    <property type="match status" value="1"/>
</dbReference>
<evidence type="ECO:0000256" key="1">
    <source>
        <dbReference type="SAM" id="MobiDB-lite"/>
    </source>
</evidence>
<dbReference type="EMBL" id="MTSL01000025">
    <property type="protein sequence ID" value="PJF19947.1"/>
    <property type="molecule type" value="Genomic_DNA"/>
</dbReference>
<dbReference type="GO" id="GO:0003677">
    <property type="term" value="F:DNA binding"/>
    <property type="evidence" value="ECO:0007669"/>
    <property type="project" value="InterPro"/>
</dbReference>
<feature type="region of interest" description="Disordered" evidence="1">
    <location>
        <begin position="184"/>
        <end position="324"/>
    </location>
</feature>
<comment type="caution">
    <text evidence="3">The sequence shown here is derived from an EMBL/GenBank/DDBJ whole genome shotgun (WGS) entry which is preliminary data.</text>
</comment>
<dbReference type="CDD" id="cd16100">
    <property type="entry name" value="ARID"/>
    <property type="match status" value="1"/>
</dbReference>
<evidence type="ECO:0000259" key="2">
    <source>
        <dbReference type="Pfam" id="PF01388"/>
    </source>
</evidence>
<accession>A0A2H9TQC3</accession>
<feature type="region of interest" description="Disordered" evidence="1">
    <location>
        <begin position="339"/>
        <end position="360"/>
    </location>
</feature>
<feature type="compositionally biased region" description="Basic and acidic residues" evidence="1">
    <location>
        <begin position="274"/>
        <end position="317"/>
    </location>
</feature>
<evidence type="ECO:0000313" key="3">
    <source>
        <dbReference type="EMBL" id="PJF19947.1"/>
    </source>
</evidence>
<dbReference type="InterPro" id="IPR001606">
    <property type="entry name" value="ARID_dom"/>
</dbReference>
<reference evidence="3 4" key="1">
    <citation type="submission" date="2016-10" db="EMBL/GenBank/DDBJ databases">
        <title>The genome of Paramicrosporidium saccamoebae is the missing link in understanding Cryptomycota and Microsporidia evolution.</title>
        <authorList>
            <person name="Quandt C.A."/>
            <person name="Beaudet D."/>
            <person name="Corsaro D."/>
            <person name="Michel R."/>
            <person name="Corradi N."/>
            <person name="James T."/>
        </authorList>
    </citation>
    <scope>NUCLEOTIDE SEQUENCE [LARGE SCALE GENOMIC DNA]</scope>
    <source>
        <strain evidence="3 4">KSL3</strain>
    </source>
</reference>